<dbReference type="Proteomes" id="UP000031643">
    <property type="component" value="Chromosome"/>
</dbReference>
<evidence type="ECO:0000313" key="5">
    <source>
        <dbReference type="Proteomes" id="UP000031643"/>
    </source>
</evidence>
<dbReference type="RefSeq" id="WP_342016320.1">
    <property type="nucleotide sequence ID" value="NZ_AP014648.1"/>
</dbReference>
<feature type="transmembrane region" description="Helical" evidence="2">
    <location>
        <begin position="59"/>
        <end position="77"/>
    </location>
</feature>
<evidence type="ECO:0000256" key="2">
    <source>
        <dbReference type="SAM" id="Phobius"/>
    </source>
</evidence>
<evidence type="ECO:0000256" key="1">
    <source>
        <dbReference type="SAM" id="MobiDB-lite"/>
    </source>
</evidence>
<keyword evidence="2" id="KW-0812">Transmembrane</keyword>
<accession>A0A0A8K0M7</accession>
<feature type="domain" description="DUF6460" evidence="3">
    <location>
        <begin position="48"/>
        <end position="82"/>
    </location>
</feature>
<dbReference type="HOGENOM" id="CLU_167396_1_0_5"/>
<evidence type="ECO:0000259" key="3">
    <source>
        <dbReference type="Pfam" id="PF20061"/>
    </source>
</evidence>
<dbReference type="STRING" id="1384459.GL4_0870"/>
<dbReference type="InterPro" id="IPR045594">
    <property type="entry name" value="DUF6460"/>
</dbReference>
<protein>
    <recommendedName>
        <fullName evidence="3">DUF6460 domain-containing protein</fullName>
    </recommendedName>
</protein>
<feature type="transmembrane region" description="Helical" evidence="2">
    <location>
        <begin position="12"/>
        <end position="32"/>
    </location>
</feature>
<name>A0A0A8K0M7_9HYPH</name>
<dbReference type="AlphaFoldDB" id="A0A0A8K0M7"/>
<dbReference type="EMBL" id="AP014648">
    <property type="protein sequence ID" value="BAQ16331.1"/>
    <property type="molecule type" value="Genomic_DNA"/>
</dbReference>
<keyword evidence="5" id="KW-1185">Reference proteome</keyword>
<sequence>MERFFGGNPALVLARLAIISLIVGVVLAALGFSPYDLVQTVRDLIQRLYDMGFAAVEKGFRYFLLGAVIVFPIWFLMRVFKVFGGGDASSEELVPPEREPRVAASAKESPKPSPVGGQ</sequence>
<feature type="region of interest" description="Disordered" evidence="1">
    <location>
        <begin position="88"/>
        <end position="118"/>
    </location>
</feature>
<keyword evidence="2" id="KW-0472">Membrane</keyword>
<proteinExistence type="predicted"/>
<reference evidence="4 5" key="1">
    <citation type="submission" date="2014-09" db="EMBL/GenBank/DDBJ databases">
        <title>Genome sequencing of Methyloceanibacter caenitepidi Gela4.</title>
        <authorList>
            <person name="Takeuchi M."/>
            <person name="Susumu S."/>
            <person name="Kamagata Y."/>
            <person name="Oshima K."/>
            <person name="Hattori M."/>
            <person name="Iwasaki W."/>
        </authorList>
    </citation>
    <scope>NUCLEOTIDE SEQUENCE [LARGE SCALE GENOMIC DNA]</scope>
    <source>
        <strain evidence="4 5">Gela4</strain>
    </source>
</reference>
<dbReference type="KEGG" id="mcg:GL4_0870"/>
<organism evidence="4 5">
    <name type="scientific">Methyloceanibacter caenitepidi</name>
    <dbReference type="NCBI Taxonomy" id="1384459"/>
    <lineage>
        <taxon>Bacteria</taxon>
        <taxon>Pseudomonadati</taxon>
        <taxon>Pseudomonadota</taxon>
        <taxon>Alphaproteobacteria</taxon>
        <taxon>Hyphomicrobiales</taxon>
        <taxon>Hyphomicrobiaceae</taxon>
        <taxon>Methyloceanibacter</taxon>
    </lineage>
</organism>
<gene>
    <name evidence="4" type="ORF">GL4_0870</name>
</gene>
<keyword evidence="2" id="KW-1133">Transmembrane helix</keyword>
<dbReference type="Pfam" id="PF20061">
    <property type="entry name" value="DUF6460"/>
    <property type="match status" value="1"/>
</dbReference>
<evidence type="ECO:0000313" key="4">
    <source>
        <dbReference type="EMBL" id="BAQ16331.1"/>
    </source>
</evidence>